<dbReference type="Proteomes" id="UP000228495">
    <property type="component" value="Unassembled WGS sequence"/>
</dbReference>
<comment type="caution">
    <text evidence="2">The sequence shown here is derived from an EMBL/GenBank/DDBJ whole genome shotgun (WGS) entry which is preliminary data.</text>
</comment>
<dbReference type="AlphaFoldDB" id="A0A2H0BGE7"/>
<evidence type="ECO:0000259" key="1">
    <source>
        <dbReference type="Pfam" id="PF18931"/>
    </source>
</evidence>
<dbReference type="Pfam" id="PF18931">
    <property type="entry name" value="DUF5680"/>
    <property type="match status" value="1"/>
</dbReference>
<dbReference type="EMBL" id="PCSU01000019">
    <property type="protein sequence ID" value="PIP56746.1"/>
    <property type="molecule type" value="Genomic_DNA"/>
</dbReference>
<dbReference type="InterPro" id="IPR043735">
    <property type="entry name" value="DUF5680"/>
</dbReference>
<evidence type="ECO:0000313" key="3">
    <source>
        <dbReference type="Proteomes" id="UP000228495"/>
    </source>
</evidence>
<gene>
    <name evidence="2" type="ORF">COX05_01425</name>
</gene>
<sequence>MDVTQLKQFLIDANKAGYATGKEDMWTKEADNSTTITFEKDGFRMIDNFYGGEPYGGRMTVFYEEKPVWIMVYYGWVVEGNEFGPVYEVLQHALAKMPADSPLRGPHSYTEGEFEYINFWEGDMVRFMGEEQIVKGEDSVYKATYVGGLVDIVKE</sequence>
<reference evidence="2 3" key="1">
    <citation type="submission" date="2017-09" db="EMBL/GenBank/DDBJ databases">
        <title>Depth-based differentiation of microbial function through sediment-hosted aquifers and enrichment of novel symbionts in the deep terrestrial subsurface.</title>
        <authorList>
            <person name="Probst A.J."/>
            <person name="Ladd B."/>
            <person name="Jarett J.K."/>
            <person name="Geller-Mcgrath D.E."/>
            <person name="Sieber C.M."/>
            <person name="Emerson J.B."/>
            <person name="Anantharaman K."/>
            <person name="Thomas B.C."/>
            <person name="Malmstrom R."/>
            <person name="Stieglmeier M."/>
            <person name="Klingl A."/>
            <person name="Woyke T."/>
            <person name="Ryan C.M."/>
            <person name="Banfield J.F."/>
        </authorList>
    </citation>
    <scope>NUCLEOTIDE SEQUENCE [LARGE SCALE GENOMIC DNA]</scope>
    <source>
        <strain evidence="2">CG22_combo_CG10-13_8_21_14_all_39_12</strain>
    </source>
</reference>
<accession>A0A2H0BGE7</accession>
<name>A0A2H0BGE7_UNCKA</name>
<proteinExistence type="predicted"/>
<evidence type="ECO:0000313" key="2">
    <source>
        <dbReference type="EMBL" id="PIP56746.1"/>
    </source>
</evidence>
<protein>
    <recommendedName>
        <fullName evidence="1">DUF5680 domain-containing protein</fullName>
    </recommendedName>
</protein>
<organism evidence="2 3">
    <name type="scientific">candidate division WWE3 bacterium CG22_combo_CG10-13_8_21_14_all_39_12</name>
    <dbReference type="NCBI Taxonomy" id="1975094"/>
    <lineage>
        <taxon>Bacteria</taxon>
        <taxon>Katanobacteria</taxon>
    </lineage>
</organism>
<feature type="domain" description="DUF5680" evidence="1">
    <location>
        <begin position="47"/>
        <end position="150"/>
    </location>
</feature>